<feature type="transmembrane region" description="Helical" evidence="1">
    <location>
        <begin position="12"/>
        <end position="42"/>
    </location>
</feature>
<evidence type="ECO:0000256" key="1">
    <source>
        <dbReference type="SAM" id="Phobius"/>
    </source>
</evidence>
<dbReference type="RefSeq" id="WP_306375165.1">
    <property type="nucleotide sequence ID" value="NZ_JASAYN010000007.1"/>
</dbReference>
<keyword evidence="1" id="KW-0472">Membrane</keyword>
<reference evidence="2" key="1">
    <citation type="journal article" date="2023" name="Front. Microbiol.">
        <title>Phylogeography and host specificity of Pasteurellaceae pathogenic to sea-farmed fish in the north-east Atlantic.</title>
        <authorList>
            <person name="Gulla S."/>
            <person name="Colquhoun D.J."/>
            <person name="Olsen A.B."/>
            <person name="Spilsberg B."/>
            <person name="Lagesen K."/>
            <person name="Aakesson C.P."/>
            <person name="Strom S."/>
            <person name="Manji F."/>
            <person name="Birkbeck T.H."/>
            <person name="Nilsen H.K."/>
        </authorList>
    </citation>
    <scope>NUCLEOTIDE SEQUENCE</scope>
    <source>
        <strain evidence="2">TW16_20</strain>
    </source>
</reference>
<evidence type="ECO:0000313" key="2">
    <source>
        <dbReference type="EMBL" id="MDP8172611.1"/>
    </source>
</evidence>
<organism evidence="2 3">
    <name type="scientific">Phocoenobacter skyensis</name>
    <dbReference type="NCBI Taxonomy" id="97481"/>
    <lineage>
        <taxon>Bacteria</taxon>
        <taxon>Pseudomonadati</taxon>
        <taxon>Pseudomonadota</taxon>
        <taxon>Gammaproteobacteria</taxon>
        <taxon>Pasteurellales</taxon>
        <taxon>Pasteurellaceae</taxon>
        <taxon>Phocoenobacter</taxon>
    </lineage>
</organism>
<protein>
    <submittedName>
        <fullName evidence="2">Uncharacterized protein</fullName>
    </submittedName>
</protein>
<sequence>MIAEFISAVLGIIAITIFVALSLTYWTVSLPILWLCLLFWGIRKWRKDNAKKQSYLNSDYQNGGVFPKGVVEDNDDVLSFTPNKN</sequence>
<accession>A0AAJ6N9G6</accession>
<dbReference type="AlphaFoldDB" id="A0AAJ6N9G6"/>
<dbReference type="Proteomes" id="UP001236239">
    <property type="component" value="Unassembled WGS sequence"/>
</dbReference>
<comment type="caution">
    <text evidence="2">The sequence shown here is derived from an EMBL/GenBank/DDBJ whole genome shotgun (WGS) entry which is preliminary data.</text>
</comment>
<keyword evidence="1" id="KW-1133">Transmembrane helix</keyword>
<evidence type="ECO:0000313" key="3">
    <source>
        <dbReference type="Proteomes" id="UP001236239"/>
    </source>
</evidence>
<name>A0AAJ6N9G6_9PAST</name>
<proteinExistence type="predicted"/>
<keyword evidence="1" id="KW-0812">Transmembrane</keyword>
<gene>
    <name evidence="2" type="ORF">QJU93_04490</name>
</gene>
<dbReference type="EMBL" id="JASAYQ010000005">
    <property type="protein sequence ID" value="MDP8172611.1"/>
    <property type="molecule type" value="Genomic_DNA"/>
</dbReference>